<dbReference type="EMBL" id="CAJSLV010000001">
    <property type="protein sequence ID" value="CAG6390703.1"/>
    <property type="molecule type" value="Genomic_DNA"/>
</dbReference>
<protein>
    <submittedName>
        <fullName evidence="3">Integral membrane protein</fullName>
    </submittedName>
</protein>
<feature type="transmembrane region" description="Helical" evidence="2">
    <location>
        <begin position="194"/>
        <end position="215"/>
    </location>
</feature>
<accession>A0A9W4GMV3</accession>
<dbReference type="Pfam" id="PF12811">
    <property type="entry name" value="BaxI_1"/>
    <property type="match status" value="1"/>
</dbReference>
<dbReference type="PANTHER" id="PTHR41282">
    <property type="entry name" value="CONSERVED TRANSMEMBRANE PROTEIN-RELATED"/>
    <property type="match status" value="1"/>
</dbReference>
<feature type="transmembrane region" description="Helical" evidence="2">
    <location>
        <begin position="227"/>
        <end position="248"/>
    </location>
</feature>
<dbReference type="Proteomes" id="UP001152519">
    <property type="component" value="Unassembled WGS sequence"/>
</dbReference>
<reference evidence="3" key="1">
    <citation type="submission" date="2021-05" db="EMBL/GenBank/DDBJ databases">
        <authorList>
            <person name="Arsene-Ploetze F."/>
        </authorList>
    </citation>
    <scope>NUCLEOTIDE SEQUENCE</scope>
    <source>
        <strain evidence="3">DSM 42138</strain>
    </source>
</reference>
<evidence type="ECO:0000313" key="4">
    <source>
        <dbReference type="Proteomes" id="UP001152519"/>
    </source>
</evidence>
<keyword evidence="2" id="KW-0472">Membrane</keyword>
<dbReference type="InterPro" id="IPR010539">
    <property type="entry name" value="BaxI_1-like"/>
</dbReference>
<name>A0A9W4GMV3_9ACTN</name>
<organism evidence="3 4">
    <name type="scientific">Actinacidiphila cocklensis</name>
    <dbReference type="NCBI Taxonomy" id="887465"/>
    <lineage>
        <taxon>Bacteria</taxon>
        <taxon>Bacillati</taxon>
        <taxon>Actinomycetota</taxon>
        <taxon>Actinomycetes</taxon>
        <taxon>Kitasatosporales</taxon>
        <taxon>Streptomycetaceae</taxon>
        <taxon>Actinacidiphila</taxon>
    </lineage>
</organism>
<evidence type="ECO:0000256" key="2">
    <source>
        <dbReference type="SAM" id="Phobius"/>
    </source>
</evidence>
<feature type="transmembrane region" description="Helical" evidence="2">
    <location>
        <begin position="106"/>
        <end position="125"/>
    </location>
</feature>
<gene>
    <name evidence="3" type="ORF">SCOCK_10171</name>
</gene>
<evidence type="ECO:0000313" key="3">
    <source>
        <dbReference type="EMBL" id="CAG6390703.1"/>
    </source>
</evidence>
<keyword evidence="4" id="KW-1185">Reference proteome</keyword>
<keyword evidence="2" id="KW-0812">Transmembrane</keyword>
<dbReference type="AlphaFoldDB" id="A0A9W4GMV3"/>
<feature type="region of interest" description="Disordered" evidence="1">
    <location>
        <begin position="1"/>
        <end position="33"/>
    </location>
</feature>
<feature type="compositionally biased region" description="Polar residues" evidence="1">
    <location>
        <begin position="1"/>
        <end position="16"/>
    </location>
</feature>
<sequence>MTAVEQQPWLTSSNPVLSGPRFSRRGGQKTAVGDPRAGVAVAWGRSGTGQDPGPWYDDDPAPLPLFVGDLMTMDDVLSRAATGLAVTFAAATLSWTLLPYDVIGTAAAYGIAVGAALAAAALVVVQRRANRPSPALTLAFAAFQGVFLSVLSTTVSRHVHPGFLVQTVLATMAASCGCLLAYKLHWVRADRRFRAFAGAALLGLCLLAFANWLLISAMGADGLGLRPAGLGVVMGLLGVVLATTFLSLHFRKVEDGITCGAPRDQSWTSAFGVTLTLAWLYVETVRLLTLFPADDVY</sequence>
<keyword evidence="2" id="KW-1133">Transmembrane helix</keyword>
<feature type="transmembrane region" description="Helical" evidence="2">
    <location>
        <begin position="163"/>
        <end position="182"/>
    </location>
</feature>
<evidence type="ECO:0000256" key="1">
    <source>
        <dbReference type="SAM" id="MobiDB-lite"/>
    </source>
</evidence>
<feature type="transmembrane region" description="Helical" evidence="2">
    <location>
        <begin position="137"/>
        <end position="157"/>
    </location>
</feature>
<comment type="caution">
    <text evidence="3">The sequence shown here is derived from an EMBL/GenBank/DDBJ whole genome shotgun (WGS) entry which is preliminary data.</text>
</comment>
<feature type="transmembrane region" description="Helical" evidence="2">
    <location>
        <begin position="80"/>
        <end position="100"/>
    </location>
</feature>
<proteinExistence type="predicted"/>
<dbReference type="PANTHER" id="PTHR41282:SF1">
    <property type="entry name" value="CONSERVED TRANSMEMBRANE PROTEIN-RELATED"/>
    <property type="match status" value="1"/>
</dbReference>